<dbReference type="Gene3D" id="1.10.1220.10">
    <property type="entry name" value="Met repressor-like"/>
    <property type="match status" value="1"/>
</dbReference>
<name>L0F6Y8_DESDL</name>
<evidence type="ECO:0000313" key="1">
    <source>
        <dbReference type="EMBL" id="AGA68723.1"/>
    </source>
</evidence>
<sequence length="113" mass="12760">MSNLLEYKGYFGTVEFSANDKVLFGKVIGLNSLISFEGESIESLQKDFEAAVDDYLDLCAEKDLEPEKVYRGSFNVRVTPELHKNLVLYSASHSQTLNATVEEAIKHYILHNL</sequence>
<dbReference type="Proteomes" id="UP000010797">
    <property type="component" value="Chromosome"/>
</dbReference>
<dbReference type="InterPro" id="IPR008651">
    <property type="entry name" value="Uncharacterised_HicB"/>
</dbReference>
<dbReference type="KEGG" id="ddl:Desdi_1210"/>
<dbReference type="RefSeq" id="WP_015261719.1">
    <property type="nucleotide sequence ID" value="NC_019903.1"/>
</dbReference>
<evidence type="ECO:0000313" key="2">
    <source>
        <dbReference type="Proteomes" id="UP000010797"/>
    </source>
</evidence>
<dbReference type="AlphaFoldDB" id="L0F6Y8"/>
<dbReference type="InterPro" id="IPR035069">
    <property type="entry name" value="TTHA1013/TTHA0281-like"/>
</dbReference>
<organism evidence="1 2">
    <name type="scientific">Desulfitobacterium dichloroeliminans (strain LMG P-21439 / DCA1)</name>
    <dbReference type="NCBI Taxonomy" id="871963"/>
    <lineage>
        <taxon>Bacteria</taxon>
        <taxon>Bacillati</taxon>
        <taxon>Bacillota</taxon>
        <taxon>Clostridia</taxon>
        <taxon>Eubacteriales</taxon>
        <taxon>Desulfitobacteriaceae</taxon>
        <taxon>Desulfitobacterium</taxon>
    </lineage>
</organism>
<dbReference type="InterPro" id="IPR013321">
    <property type="entry name" value="Arc_rbn_hlx_hlx"/>
</dbReference>
<dbReference type="STRING" id="871963.Desdi_1210"/>
<dbReference type="OrthoDB" id="5297106at2"/>
<protein>
    <submittedName>
        <fullName evidence="1">Protein encoded in hypervariable junctions of pilus gene clusters</fullName>
    </submittedName>
</protein>
<proteinExistence type="predicted"/>
<dbReference type="Pfam" id="PF05534">
    <property type="entry name" value="HicB"/>
    <property type="match status" value="1"/>
</dbReference>
<dbReference type="eggNOG" id="COG4226">
    <property type="taxonomic scope" value="Bacteria"/>
</dbReference>
<dbReference type="SUPFAM" id="SSF143100">
    <property type="entry name" value="TTHA1013/TTHA0281-like"/>
    <property type="match status" value="1"/>
</dbReference>
<dbReference type="HOGENOM" id="CLU_134927_1_1_9"/>
<reference evidence="2" key="1">
    <citation type="submission" date="2012-02" db="EMBL/GenBank/DDBJ databases">
        <title>Complete sequence of Desulfitobacterium dichloroeliminans LMG P-21439.</title>
        <authorList>
            <person name="Lucas S."/>
            <person name="Han J."/>
            <person name="Lapidus A."/>
            <person name="Cheng J.-F."/>
            <person name="Goodwin L."/>
            <person name="Pitluck S."/>
            <person name="Peters L."/>
            <person name="Ovchinnikova G."/>
            <person name="Teshima H."/>
            <person name="Detter J.C."/>
            <person name="Han C."/>
            <person name="Tapia R."/>
            <person name="Land M."/>
            <person name="Hauser L."/>
            <person name="Kyrpides N."/>
            <person name="Ivanova N."/>
            <person name="Pagani I."/>
            <person name="Kruse T."/>
            <person name="de Vos W.M."/>
            <person name="Boon N."/>
            <person name="Smidt H."/>
            <person name="Woyke T."/>
        </authorList>
    </citation>
    <scope>NUCLEOTIDE SEQUENCE [LARGE SCALE GENOMIC DNA]</scope>
    <source>
        <strain evidence="2">LMG P-21439 / DCA1</strain>
    </source>
</reference>
<dbReference type="GO" id="GO:0006355">
    <property type="term" value="P:regulation of DNA-templated transcription"/>
    <property type="evidence" value="ECO:0007669"/>
    <property type="project" value="InterPro"/>
</dbReference>
<gene>
    <name evidence="1" type="ordered locus">Desdi_1210</name>
</gene>
<keyword evidence="2" id="KW-1185">Reference proteome</keyword>
<accession>L0F6Y8</accession>
<dbReference type="EMBL" id="CP003344">
    <property type="protein sequence ID" value="AGA68723.1"/>
    <property type="molecule type" value="Genomic_DNA"/>
</dbReference>